<dbReference type="EMBL" id="BART01000014">
    <property type="protein sequence ID" value="GAG61206.1"/>
    <property type="molecule type" value="Genomic_DNA"/>
</dbReference>
<sequence>MVIKYNMGKNEYRNWIVGETDFQPEYLGKYETIFTLSNGYMGVRATTEETYREETRGCYIAGLFDKFPGEVTELANIPDWLNVDLKLDGEKFDLKTGKILSYRRQINIKDGQLIRNIEWESPTGKKTRLTFERFVSLKNLHFAALKVKIVPLNYFGAIEICSGINGQTTNSGVQHFKEGRLRFSSEGIISMTSRTQESDICLVIATKHHFYLNGKILEVKEGVGSQRRKIFLFSRNKIKQNEELSFVKMVTIYSTRDPDFRGKEKVSDKEIEKAAVDNLKKLIKLGYDKLFEAHKKNGINFGNKLILFLMDQILTN</sequence>
<organism evidence="2">
    <name type="scientific">marine sediment metagenome</name>
    <dbReference type="NCBI Taxonomy" id="412755"/>
    <lineage>
        <taxon>unclassified sequences</taxon>
        <taxon>metagenomes</taxon>
        <taxon>ecological metagenomes</taxon>
    </lineage>
</organism>
<dbReference type="GO" id="GO:0005975">
    <property type="term" value="P:carbohydrate metabolic process"/>
    <property type="evidence" value="ECO:0007669"/>
    <property type="project" value="InterPro"/>
</dbReference>
<feature type="domain" description="Glycoside hydrolase family 65 N-terminal" evidence="1">
    <location>
        <begin position="19"/>
        <end position="256"/>
    </location>
</feature>
<gene>
    <name evidence="2" type="ORF">S01H4_00132</name>
</gene>
<dbReference type="InterPro" id="IPR011013">
    <property type="entry name" value="Gal_mutarotase_sf_dom"/>
</dbReference>
<dbReference type="GO" id="GO:0004553">
    <property type="term" value="F:hydrolase activity, hydrolyzing O-glycosyl compounds"/>
    <property type="evidence" value="ECO:0007669"/>
    <property type="project" value="TreeGrafter"/>
</dbReference>
<comment type="caution">
    <text evidence="2">The sequence shown here is derived from an EMBL/GenBank/DDBJ whole genome shotgun (WGS) entry which is preliminary data.</text>
</comment>
<dbReference type="PANTHER" id="PTHR11051:SF8">
    <property type="entry name" value="PROTEIN-GLUCOSYLGALACTOSYLHYDROXYLYSINE GLUCOSIDASE"/>
    <property type="match status" value="1"/>
</dbReference>
<dbReference type="SUPFAM" id="SSF74650">
    <property type="entry name" value="Galactose mutarotase-like"/>
    <property type="match status" value="1"/>
</dbReference>
<dbReference type="InterPro" id="IPR037018">
    <property type="entry name" value="GH65_N"/>
</dbReference>
<dbReference type="AlphaFoldDB" id="X1AMR5"/>
<reference evidence="2" key="1">
    <citation type="journal article" date="2014" name="Front. Microbiol.">
        <title>High frequency of phylogenetically diverse reductive dehalogenase-homologous genes in deep subseafloor sedimentary metagenomes.</title>
        <authorList>
            <person name="Kawai M."/>
            <person name="Futagami T."/>
            <person name="Toyoda A."/>
            <person name="Takaki Y."/>
            <person name="Nishi S."/>
            <person name="Hori S."/>
            <person name="Arai W."/>
            <person name="Tsubouchi T."/>
            <person name="Morono Y."/>
            <person name="Uchiyama I."/>
            <person name="Ito T."/>
            <person name="Fujiyama A."/>
            <person name="Inagaki F."/>
            <person name="Takami H."/>
        </authorList>
    </citation>
    <scope>NUCLEOTIDE SEQUENCE</scope>
    <source>
        <strain evidence="2">Expedition CK06-06</strain>
    </source>
</reference>
<evidence type="ECO:0000259" key="1">
    <source>
        <dbReference type="Pfam" id="PF03636"/>
    </source>
</evidence>
<evidence type="ECO:0000313" key="2">
    <source>
        <dbReference type="EMBL" id="GAG61206.1"/>
    </source>
</evidence>
<accession>X1AMR5</accession>
<dbReference type="Pfam" id="PF03636">
    <property type="entry name" value="Glyco_hydro_65N"/>
    <property type="match status" value="1"/>
</dbReference>
<name>X1AMR5_9ZZZZ</name>
<dbReference type="GO" id="GO:0030246">
    <property type="term" value="F:carbohydrate binding"/>
    <property type="evidence" value="ECO:0007669"/>
    <property type="project" value="InterPro"/>
</dbReference>
<proteinExistence type="predicted"/>
<dbReference type="InterPro" id="IPR005196">
    <property type="entry name" value="Glyco_hydro_65_N"/>
</dbReference>
<protein>
    <recommendedName>
        <fullName evidence="1">Glycoside hydrolase family 65 N-terminal domain-containing protein</fullName>
    </recommendedName>
</protein>
<dbReference type="PANTHER" id="PTHR11051">
    <property type="entry name" value="GLYCOSYL HYDROLASE-RELATED"/>
    <property type="match status" value="1"/>
</dbReference>
<dbReference type="Gene3D" id="2.70.98.40">
    <property type="entry name" value="Glycoside hydrolase, family 65, N-terminal domain"/>
    <property type="match status" value="1"/>
</dbReference>